<dbReference type="PROSITE" id="PS00893">
    <property type="entry name" value="NUDIX_BOX"/>
    <property type="match status" value="1"/>
</dbReference>
<evidence type="ECO:0000256" key="10">
    <source>
        <dbReference type="ARBA" id="ARBA00022884"/>
    </source>
</evidence>
<dbReference type="GO" id="GO:0034431">
    <property type="term" value="F:bis(5'-adenosyl)-hexaphosphatase activity"/>
    <property type="evidence" value="ECO:0007669"/>
    <property type="project" value="TreeGrafter"/>
</dbReference>
<evidence type="ECO:0000259" key="12">
    <source>
        <dbReference type="PROSITE" id="PS51462"/>
    </source>
</evidence>
<evidence type="ECO:0000256" key="5">
    <source>
        <dbReference type="ARBA" id="ARBA00012527"/>
    </source>
</evidence>
<dbReference type="Gene3D" id="3.90.79.10">
    <property type="entry name" value="Nucleoside Triphosphate Pyrophosphohydrolase"/>
    <property type="match status" value="1"/>
</dbReference>
<dbReference type="GO" id="GO:1901907">
    <property type="term" value="P:diadenosine pentaphosphate catabolic process"/>
    <property type="evidence" value="ECO:0007669"/>
    <property type="project" value="TreeGrafter"/>
</dbReference>
<evidence type="ECO:0000256" key="9">
    <source>
        <dbReference type="ARBA" id="ARBA00022842"/>
    </source>
</evidence>
<comment type="catalytic activity">
    <reaction evidence="11">
        <text>diphospho-myo-inositol polyphosphate + H2O = myo-inositol polyphosphate + phosphate.</text>
        <dbReference type="EC" id="3.6.1.52"/>
    </reaction>
</comment>
<comment type="cofactor">
    <cofactor evidence="2">
        <name>Mg(2+)</name>
        <dbReference type="ChEBI" id="CHEBI:18420"/>
    </cofactor>
</comment>
<dbReference type="InterPro" id="IPR020084">
    <property type="entry name" value="NUDIX_hydrolase_CS"/>
</dbReference>
<proteinExistence type="inferred from homology"/>
<comment type="similarity">
    <text evidence="4">Belongs to the Nudix hydrolase family. DIPP subfamily.</text>
</comment>
<dbReference type="FunFam" id="3.90.79.10:FF:000002">
    <property type="entry name" value="diphosphoinositol polyphosphate phosphohydrolase 1"/>
    <property type="match status" value="1"/>
</dbReference>
<protein>
    <recommendedName>
        <fullName evidence="5">diphosphoinositol-polyphosphate diphosphatase</fullName>
        <ecNumber evidence="5">3.6.1.52</ecNumber>
    </recommendedName>
</protein>
<dbReference type="InterPro" id="IPR047198">
    <property type="entry name" value="DDP-like_NUDIX"/>
</dbReference>
<dbReference type="Pfam" id="PF00293">
    <property type="entry name" value="NUDIX"/>
    <property type="match status" value="1"/>
</dbReference>
<keyword evidence="6" id="KW-0963">Cytoplasm</keyword>
<dbReference type="GO" id="GO:0046872">
    <property type="term" value="F:metal ion binding"/>
    <property type="evidence" value="ECO:0007669"/>
    <property type="project" value="UniProtKB-KW"/>
</dbReference>
<dbReference type="PROSITE" id="PS51462">
    <property type="entry name" value="NUDIX"/>
    <property type="match status" value="1"/>
</dbReference>
<dbReference type="GO" id="GO:1901911">
    <property type="term" value="P:adenosine 5'-(hexahydrogen pentaphosphate) catabolic process"/>
    <property type="evidence" value="ECO:0007669"/>
    <property type="project" value="TreeGrafter"/>
</dbReference>
<accession>A0A315VNQ8</accession>
<sequence length="224" mass="25230">MMKCKANQTRTYDGDGFKRRAACLCLRNEKEDEVSCGGFPRLKLVVLKGEATFCSNLNSNQTLAFFINAQPSQLGLRAEQSSRHPDQWIVPGGGMEPDEEPSVAAVREVYEEAGVKGELGRLLGIFEQHNQDRKHRTYVYTLIVTETLEDWEDSVNIGRKRKWFKVEDAIRVLQSHKPVHAEYLCRLADTCGPPYGPGCCPRAMDSKAPHYVVCSTQDSELFNS</sequence>
<organism evidence="13 14">
    <name type="scientific">Gambusia affinis</name>
    <name type="common">Western mosquitofish</name>
    <name type="synonym">Heterandria affinis</name>
    <dbReference type="NCBI Taxonomy" id="33528"/>
    <lineage>
        <taxon>Eukaryota</taxon>
        <taxon>Metazoa</taxon>
        <taxon>Chordata</taxon>
        <taxon>Craniata</taxon>
        <taxon>Vertebrata</taxon>
        <taxon>Euteleostomi</taxon>
        <taxon>Actinopterygii</taxon>
        <taxon>Neopterygii</taxon>
        <taxon>Teleostei</taxon>
        <taxon>Neoteleostei</taxon>
        <taxon>Acanthomorphata</taxon>
        <taxon>Ovalentaria</taxon>
        <taxon>Atherinomorphae</taxon>
        <taxon>Cyprinodontiformes</taxon>
        <taxon>Poeciliidae</taxon>
        <taxon>Poeciliinae</taxon>
        <taxon>Gambusia</taxon>
    </lineage>
</organism>
<dbReference type="PANTHER" id="PTHR12629">
    <property type="entry name" value="DIPHOSPHOINOSITOL POLYPHOSPHATE PHOSPHOHYDROLASE"/>
    <property type="match status" value="1"/>
</dbReference>
<reference evidence="13 14" key="1">
    <citation type="journal article" date="2018" name="G3 (Bethesda)">
        <title>A High-Quality Reference Genome for the Invasive Mosquitofish Gambusia affinis Using a Chicago Library.</title>
        <authorList>
            <person name="Hoffberg S.L."/>
            <person name="Troendle N.J."/>
            <person name="Glenn T.C."/>
            <person name="Mahmud O."/>
            <person name="Louha S."/>
            <person name="Chalopin D."/>
            <person name="Bennetzen J.L."/>
            <person name="Mauricio R."/>
        </authorList>
    </citation>
    <scope>NUCLEOTIDE SEQUENCE [LARGE SCALE GENOMIC DNA]</scope>
    <source>
        <strain evidence="13">NE01/NJP1002.9</strain>
        <tissue evidence="13">Muscle</tissue>
    </source>
</reference>
<evidence type="ECO:0000256" key="8">
    <source>
        <dbReference type="ARBA" id="ARBA00022801"/>
    </source>
</evidence>
<evidence type="ECO:0000256" key="6">
    <source>
        <dbReference type="ARBA" id="ARBA00022490"/>
    </source>
</evidence>
<dbReference type="InterPro" id="IPR000086">
    <property type="entry name" value="NUDIX_hydrolase_dom"/>
</dbReference>
<gene>
    <name evidence="13" type="ORF">CCH79_00009992</name>
</gene>
<comment type="caution">
    <text evidence="13">The sequence shown here is derived from an EMBL/GenBank/DDBJ whole genome shotgun (WGS) entry which is preliminary data.</text>
</comment>
<keyword evidence="8" id="KW-0378">Hydrolase</keyword>
<dbReference type="GO" id="GO:0003723">
    <property type="term" value="F:RNA binding"/>
    <property type="evidence" value="ECO:0007669"/>
    <property type="project" value="UniProtKB-KW"/>
</dbReference>
<dbReference type="PANTHER" id="PTHR12629:SF6">
    <property type="entry name" value="DIPHOSPHOINOSITOL POLYPHOSPHATE PHOSPHOHYDROLASE 2-RELATED"/>
    <property type="match status" value="1"/>
</dbReference>
<dbReference type="EC" id="3.6.1.52" evidence="5"/>
<name>A0A315VNQ8_GAMAF</name>
<feature type="domain" description="Nudix hydrolase" evidence="12">
    <location>
        <begin position="17"/>
        <end position="186"/>
    </location>
</feature>
<dbReference type="GO" id="GO:0005737">
    <property type="term" value="C:cytoplasm"/>
    <property type="evidence" value="ECO:0007669"/>
    <property type="project" value="UniProtKB-SubCell"/>
</dbReference>
<dbReference type="GO" id="GO:0071543">
    <property type="term" value="P:diphosphoinositol polyphosphate metabolic process"/>
    <property type="evidence" value="ECO:0007669"/>
    <property type="project" value="TreeGrafter"/>
</dbReference>
<keyword evidence="14" id="KW-1185">Reference proteome</keyword>
<comment type="cofactor">
    <cofactor evidence="1">
        <name>Mn(2+)</name>
        <dbReference type="ChEBI" id="CHEBI:29035"/>
    </cofactor>
</comment>
<evidence type="ECO:0000256" key="2">
    <source>
        <dbReference type="ARBA" id="ARBA00001946"/>
    </source>
</evidence>
<dbReference type="EMBL" id="NHOQ01001396">
    <property type="protein sequence ID" value="PWA24804.1"/>
    <property type="molecule type" value="Genomic_DNA"/>
</dbReference>
<dbReference type="GO" id="GO:0005634">
    <property type="term" value="C:nucleus"/>
    <property type="evidence" value="ECO:0007669"/>
    <property type="project" value="TreeGrafter"/>
</dbReference>
<evidence type="ECO:0000256" key="11">
    <source>
        <dbReference type="ARBA" id="ARBA00033994"/>
    </source>
</evidence>
<dbReference type="InterPro" id="IPR015797">
    <property type="entry name" value="NUDIX_hydrolase-like_dom_sf"/>
</dbReference>
<dbReference type="GO" id="GO:0034432">
    <property type="term" value="F:bis(5'-adenosyl)-pentaphosphatase activity"/>
    <property type="evidence" value="ECO:0007669"/>
    <property type="project" value="TreeGrafter"/>
</dbReference>
<comment type="subcellular location">
    <subcellularLocation>
        <location evidence="3">Cytoplasm</location>
    </subcellularLocation>
</comment>
<dbReference type="STRING" id="33528.ENSGAFP00000032285"/>
<dbReference type="GO" id="GO:0000298">
    <property type="term" value="F:endopolyphosphatase activity"/>
    <property type="evidence" value="ECO:0007669"/>
    <property type="project" value="TreeGrafter"/>
</dbReference>
<evidence type="ECO:0000256" key="7">
    <source>
        <dbReference type="ARBA" id="ARBA00022723"/>
    </source>
</evidence>
<dbReference type="GO" id="GO:1901909">
    <property type="term" value="P:diadenosine hexaphosphate catabolic process"/>
    <property type="evidence" value="ECO:0007669"/>
    <property type="project" value="TreeGrafter"/>
</dbReference>
<evidence type="ECO:0000313" key="14">
    <source>
        <dbReference type="Proteomes" id="UP000250572"/>
    </source>
</evidence>
<keyword evidence="9" id="KW-0460">Magnesium</keyword>
<dbReference type="GO" id="GO:0008486">
    <property type="term" value="F:diphosphoinositol-polyphosphate diphosphatase activity"/>
    <property type="evidence" value="ECO:0007669"/>
    <property type="project" value="UniProtKB-EC"/>
</dbReference>
<dbReference type="SUPFAM" id="SSF55811">
    <property type="entry name" value="Nudix"/>
    <property type="match status" value="1"/>
</dbReference>
<dbReference type="AlphaFoldDB" id="A0A315VNQ8"/>
<dbReference type="Proteomes" id="UP000250572">
    <property type="component" value="Unassembled WGS sequence"/>
</dbReference>
<evidence type="ECO:0000256" key="4">
    <source>
        <dbReference type="ARBA" id="ARBA00008266"/>
    </source>
</evidence>
<keyword evidence="10" id="KW-0694">RNA-binding</keyword>
<evidence type="ECO:0000313" key="13">
    <source>
        <dbReference type="EMBL" id="PWA24804.1"/>
    </source>
</evidence>
<evidence type="ECO:0000256" key="3">
    <source>
        <dbReference type="ARBA" id="ARBA00004496"/>
    </source>
</evidence>
<dbReference type="CDD" id="cd04666">
    <property type="entry name" value="NUDIX_DIPP2_like_Nudt4"/>
    <property type="match status" value="1"/>
</dbReference>
<keyword evidence="7" id="KW-0479">Metal-binding</keyword>
<evidence type="ECO:0000256" key="1">
    <source>
        <dbReference type="ARBA" id="ARBA00001936"/>
    </source>
</evidence>